<keyword evidence="2" id="KW-1185">Reference proteome</keyword>
<reference evidence="1" key="1">
    <citation type="submission" date="2023-04" db="EMBL/GenBank/DDBJ databases">
        <title>Draft Genome sequencing of Naganishia species isolated from polar environments using Oxford Nanopore Technology.</title>
        <authorList>
            <person name="Leo P."/>
            <person name="Venkateswaran K."/>
        </authorList>
    </citation>
    <scope>NUCLEOTIDE SEQUENCE</scope>
    <source>
        <strain evidence="1">MNA-CCFEE 5425</strain>
    </source>
</reference>
<organism evidence="1 2">
    <name type="scientific">Naganishia vaughanmartiniae</name>
    <dbReference type="NCBI Taxonomy" id="1424756"/>
    <lineage>
        <taxon>Eukaryota</taxon>
        <taxon>Fungi</taxon>
        <taxon>Dikarya</taxon>
        <taxon>Basidiomycota</taxon>
        <taxon>Agaricomycotina</taxon>
        <taxon>Tremellomycetes</taxon>
        <taxon>Filobasidiales</taxon>
        <taxon>Filobasidiaceae</taxon>
        <taxon>Naganishia</taxon>
    </lineage>
</organism>
<gene>
    <name evidence="1" type="ORF">QFC22_002400</name>
</gene>
<proteinExistence type="predicted"/>
<name>A0ACC2XCK5_9TREE</name>
<dbReference type="EMBL" id="JASBWU010000005">
    <property type="protein sequence ID" value="KAJ9121778.1"/>
    <property type="molecule type" value="Genomic_DNA"/>
</dbReference>
<dbReference type="Proteomes" id="UP001243375">
    <property type="component" value="Unassembled WGS sequence"/>
</dbReference>
<sequence>MAVTVTPSRGASATREGDFDVEQYEKEMTGPLAASADETISAVFAYHISSFQDIRFITPSNRFCLSEHYASTGRFLIDTFSGDLTSSHTLPHPFWTKISLWMLVVCLLGKAKGIDNVEETFSVHTIDSSSSVKILDSYLTSGWKYCRYLRYKLVRPSRAFHRLLFYNAVLARWRGEFVTLLGQDAKTLRKEIRRQDASLRNQQLQIDSLIRKTSISEERYQQHEKVIARASSQMLGFPGNLSNMTPNPDAIRKLEQRLESAHADFRDQKQMIASLEKDVRCLQPRKDWMSGFSNQDRVGHLAQSVTTNPTACEKEEATVPPSIEETAARLKEQISIYERYMIDSICTMEKQLAAQQAVLDENRHKLQNLYTLAATKSADPPEAHLGAEEIKELLEKKFKAVVIQSKNKFDIYEARMAALEDVYKPVQQTLTVENRLENLEYDVGNTVGQLEGLTIQTGETADSISALPDRVDNLRLDIKNVIKKATEATDPEALASLSRDTELLHGRIENLERHHKSALTKTLAGSFAALDHSVKQSRLNVSVNYLGLKQQVDWLKDDVHTLDMHVAERLQLIDIFLSQVERTPAERLLLVPAYTADGTPDLKDGTLFPRPTTASSDSVGETHRTTQVNPPAPLPNNQRLPAADTVQAEESTSVLRSTTSSDLRGMIFESLQGDVGGLTARYLAVKNTFKAASSAWSSIGRKGSAETGGDRLELTNTSSTDQSQNSLGSSTGEAAILNDHHRDEGLGQHLRPEPSIGNSSQRYLESAAALSLSSPSTASSQLSPMSTTSDELPANALFTVTVNEHGTSLRLPLTVQQQVRPSIDKHQTLSLEDFERFKEEIEERLTALKDNLRSNYGTQAAFITDIPAFDLHPAPPEPNVFLAKTMVQALKALMTGLQNTVFRTTSRVVLHENRVKQLLDETEALLKYNFGATSIAQTATQTNAQNLKTSISNINWRLYNL</sequence>
<comment type="caution">
    <text evidence="1">The sequence shown here is derived from an EMBL/GenBank/DDBJ whole genome shotgun (WGS) entry which is preliminary data.</text>
</comment>
<accession>A0ACC2XCK5</accession>
<evidence type="ECO:0000313" key="2">
    <source>
        <dbReference type="Proteomes" id="UP001243375"/>
    </source>
</evidence>
<protein>
    <submittedName>
        <fullName evidence="1">Uncharacterized protein</fullName>
    </submittedName>
</protein>
<evidence type="ECO:0000313" key="1">
    <source>
        <dbReference type="EMBL" id="KAJ9121778.1"/>
    </source>
</evidence>